<dbReference type="InterPro" id="IPR016181">
    <property type="entry name" value="Acyl_CoA_acyltransferase"/>
</dbReference>
<dbReference type="SUPFAM" id="SSF55729">
    <property type="entry name" value="Acyl-CoA N-acyltransferases (Nat)"/>
    <property type="match status" value="1"/>
</dbReference>
<accession>A0A7S0RTJ0</accession>
<keyword evidence="1" id="KW-0808">Transferase</keyword>
<organism evidence="5">
    <name type="scientific">Pyramimonas obovata</name>
    <dbReference type="NCBI Taxonomy" id="1411642"/>
    <lineage>
        <taxon>Eukaryota</taxon>
        <taxon>Viridiplantae</taxon>
        <taxon>Chlorophyta</taxon>
        <taxon>Pyramimonadophyceae</taxon>
        <taxon>Pyramimonadales</taxon>
        <taxon>Pyramimonadaceae</taxon>
        <taxon>Pyramimonas</taxon>
        <taxon>Pyramimonas incertae sedis</taxon>
    </lineage>
</organism>
<protein>
    <recommendedName>
        <fullName evidence="4">N-acetyltransferase domain-containing protein</fullName>
    </recommendedName>
</protein>
<dbReference type="GO" id="GO:0007064">
    <property type="term" value="P:mitotic sister chromatid cohesion"/>
    <property type="evidence" value="ECO:0007669"/>
    <property type="project" value="TreeGrafter"/>
</dbReference>
<dbReference type="GO" id="GO:0008080">
    <property type="term" value="F:N-acetyltransferase activity"/>
    <property type="evidence" value="ECO:0007669"/>
    <property type="project" value="TreeGrafter"/>
</dbReference>
<keyword evidence="2" id="KW-0012">Acyltransferase</keyword>
<evidence type="ECO:0000256" key="2">
    <source>
        <dbReference type="ARBA" id="ARBA00023315"/>
    </source>
</evidence>
<dbReference type="Gene3D" id="3.40.630.30">
    <property type="match status" value="1"/>
</dbReference>
<dbReference type="GO" id="GO:0031415">
    <property type="term" value="C:NatA complex"/>
    <property type="evidence" value="ECO:0007669"/>
    <property type="project" value="TreeGrafter"/>
</dbReference>
<dbReference type="Pfam" id="PF00583">
    <property type="entry name" value="Acetyltransf_1"/>
    <property type="match status" value="1"/>
</dbReference>
<dbReference type="PANTHER" id="PTHR42919">
    <property type="entry name" value="N-ALPHA-ACETYLTRANSFERASE"/>
    <property type="match status" value="1"/>
</dbReference>
<dbReference type="EMBL" id="HBFA01034607">
    <property type="protein sequence ID" value="CAD8685641.1"/>
    <property type="molecule type" value="Transcribed_RNA"/>
</dbReference>
<feature type="domain" description="N-acetyltransferase" evidence="4">
    <location>
        <begin position="36"/>
        <end position="187"/>
    </location>
</feature>
<evidence type="ECO:0000313" key="5">
    <source>
        <dbReference type="EMBL" id="CAD8685641.1"/>
    </source>
</evidence>
<dbReference type="PROSITE" id="PS51186">
    <property type="entry name" value="GNAT"/>
    <property type="match status" value="1"/>
</dbReference>
<gene>
    <name evidence="5" type="ORF">POBO1169_LOCUS17357</name>
</gene>
<dbReference type="CDD" id="cd04301">
    <property type="entry name" value="NAT_SF"/>
    <property type="match status" value="1"/>
</dbReference>
<dbReference type="InterPro" id="IPR051556">
    <property type="entry name" value="N-term/lysine_N-AcTrnsfr"/>
</dbReference>
<feature type="region of interest" description="Disordered" evidence="3">
    <location>
        <begin position="1"/>
        <end position="20"/>
    </location>
</feature>
<proteinExistence type="predicted"/>
<evidence type="ECO:0000256" key="3">
    <source>
        <dbReference type="SAM" id="MobiDB-lite"/>
    </source>
</evidence>
<sequence>MTDAEVVAEGGERAREASELGFTLPEKKPTTSPLQIHFLEPSEKTLNVLKKLHTHIFPVKYQDKFYKDCMSAGQYTTMALHSDFVVGAICCRLEKQPCGKARLYIMTIGVFAPYRRRGIGAKLLANTMKLAKEDPNVTDAYLHVQVNNDDAMAFYKSFGFEYKETIENYYRRIDPPGCHVFSRSVDDWVDPL</sequence>
<dbReference type="AlphaFoldDB" id="A0A7S0RTJ0"/>
<dbReference type="FunFam" id="3.40.630.30:FF:000006">
    <property type="entry name" value="Putative n-alpha-acetyltransferase 50"/>
    <property type="match status" value="1"/>
</dbReference>
<dbReference type="PANTHER" id="PTHR42919:SF8">
    <property type="entry name" value="N-ALPHA-ACETYLTRANSFERASE 50"/>
    <property type="match status" value="1"/>
</dbReference>
<evidence type="ECO:0000256" key="1">
    <source>
        <dbReference type="ARBA" id="ARBA00022679"/>
    </source>
</evidence>
<reference evidence="5" key="1">
    <citation type="submission" date="2021-01" db="EMBL/GenBank/DDBJ databases">
        <authorList>
            <person name="Corre E."/>
            <person name="Pelletier E."/>
            <person name="Niang G."/>
            <person name="Scheremetjew M."/>
            <person name="Finn R."/>
            <person name="Kale V."/>
            <person name="Holt S."/>
            <person name="Cochrane G."/>
            <person name="Meng A."/>
            <person name="Brown T."/>
            <person name="Cohen L."/>
        </authorList>
    </citation>
    <scope>NUCLEOTIDE SEQUENCE</scope>
    <source>
        <strain evidence="5">CCMP722</strain>
    </source>
</reference>
<dbReference type="InterPro" id="IPR000182">
    <property type="entry name" value="GNAT_dom"/>
</dbReference>
<name>A0A7S0RTJ0_9CHLO</name>
<evidence type="ECO:0000259" key="4">
    <source>
        <dbReference type="PROSITE" id="PS51186"/>
    </source>
</evidence>